<evidence type="ECO:0000259" key="5">
    <source>
        <dbReference type="SMART" id="SM00499"/>
    </source>
</evidence>
<feature type="chain" id="PRO_5032812448" description="Non-specific lipid-transfer protein" evidence="4">
    <location>
        <begin position="30"/>
        <end position="117"/>
    </location>
</feature>
<feature type="domain" description="Bifunctional inhibitor/plant lipid transfer protein/seed storage helical" evidence="5">
    <location>
        <begin position="33"/>
        <end position="109"/>
    </location>
</feature>
<evidence type="ECO:0000313" key="7">
    <source>
        <dbReference type="Proteomes" id="UP000634136"/>
    </source>
</evidence>
<dbReference type="InterPro" id="IPR000528">
    <property type="entry name" value="Plant_nsLTP"/>
</dbReference>
<evidence type="ECO:0000256" key="4">
    <source>
        <dbReference type="SAM" id="SignalP"/>
    </source>
</evidence>
<name>A0A834XJZ0_9FABA</name>
<protein>
    <recommendedName>
        <fullName evidence="3">Non-specific lipid-transfer protein</fullName>
    </recommendedName>
</protein>
<evidence type="ECO:0000256" key="1">
    <source>
        <dbReference type="ARBA" id="ARBA00009748"/>
    </source>
</evidence>
<evidence type="ECO:0000313" key="6">
    <source>
        <dbReference type="EMBL" id="KAF7845241.1"/>
    </source>
</evidence>
<keyword evidence="2" id="KW-1015">Disulfide bond</keyword>
<dbReference type="PRINTS" id="PR00382">
    <property type="entry name" value="LIPIDTRNSFER"/>
</dbReference>
<evidence type="ECO:0000256" key="2">
    <source>
        <dbReference type="ARBA" id="ARBA00023157"/>
    </source>
</evidence>
<keyword evidence="3" id="KW-0446">Lipid-binding</keyword>
<dbReference type="InterPro" id="IPR036312">
    <property type="entry name" value="Bifun_inhib/LTP/seed_sf"/>
</dbReference>
<keyword evidence="7" id="KW-1185">Reference proteome</keyword>
<dbReference type="AlphaFoldDB" id="A0A834XJZ0"/>
<proteinExistence type="inferred from homology"/>
<reference evidence="6" key="1">
    <citation type="submission" date="2020-09" db="EMBL/GenBank/DDBJ databases">
        <title>Genome-Enabled Discovery of Anthraquinone Biosynthesis in Senna tora.</title>
        <authorList>
            <person name="Kang S.-H."/>
            <person name="Pandey R.P."/>
            <person name="Lee C.-M."/>
            <person name="Sim J.-S."/>
            <person name="Jeong J.-T."/>
            <person name="Choi B.-S."/>
            <person name="Jung M."/>
            <person name="Ginzburg D."/>
            <person name="Zhao K."/>
            <person name="Won S.Y."/>
            <person name="Oh T.-J."/>
            <person name="Yu Y."/>
            <person name="Kim N.-H."/>
            <person name="Lee O.R."/>
            <person name="Lee T.-H."/>
            <person name="Bashyal P."/>
            <person name="Kim T.-S."/>
            <person name="Lee W.-H."/>
            <person name="Kawkins C."/>
            <person name="Kim C.-K."/>
            <person name="Kim J.S."/>
            <person name="Ahn B.O."/>
            <person name="Rhee S.Y."/>
            <person name="Sohng J.K."/>
        </authorList>
    </citation>
    <scope>NUCLEOTIDE SEQUENCE</scope>
    <source>
        <tissue evidence="6">Leaf</tissue>
    </source>
</reference>
<dbReference type="Proteomes" id="UP000634136">
    <property type="component" value="Unassembled WGS sequence"/>
</dbReference>
<keyword evidence="4" id="KW-0732">Signal</keyword>
<dbReference type="EMBL" id="JAAIUW010000001">
    <property type="protein sequence ID" value="KAF7845241.1"/>
    <property type="molecule type" value="Genomic_DNA"/>
</dbReference>
<accession>A0A834XJZ0</accession>
<dbReference type="GO" id="GO:0008289">
    <property type="term" value="F:lipid binding"/>
    <property type="evidence" value="ECO:0007669"/>
    <property type="project" value="UniProtKB-KW"/>
</dbReference>
<dbReference type="SMART" id="SM00499">
    <property type="entry name" value="AAI"/>
    <property type="match status" value="1"/>
</dbReference>
<organism evidence="6 7">
    <name type="scientific">Senna tora</name>
    <dbReference type="NCBI Taxonomy" id="362788"/>
    <lineage>
        <taxon>Eukaryota</taxon>
        <taxon>Viridiplantae</taxon>
        <taxon>Streptophyta</taxon>
        <taxon>Embryophyta</taxon>
        <taxon>Tracheophyta</taxon>
        <taxon>Spermatophyta</taxon>
        <taxon>Magnoliopsida</taxon>
        <taxon>eudicotyledons</taxon>
        <taxon>Gunneridae</taxon>
        <taxon>Pentapetalae</taxon>
        <taxon>rosids</taxon>
        <taxon>fabids</taxon>
        <taxon>Fabales</taxon>
        <taxon>Fabaceae</taxon>
        <taxon>Caesalpinioideae</taxon>
        <taxon>Cassia clade</taxon>
        <taxon>Senna</taxon>
    </lineage>
</organism>
<dbReference type="InterPro" id="IPR016140">
    <property type="entry name" value="Bifunc_inhib/LTP/seed_store"/>
</dbReference>
<dbReference type="GO" id="GO:0006869">
    <property type="term" value="P:lipid transport"/>
    <property type="evidence" value="ECO:0007669"/>
    <property type="project" value="InterPro"/>
</dbReference>
<dbReference type="CDD" id="cd01960">
    <property type="entry name" value="nsLTP1"/>
    <property type="match status" value="1"/>
</dbReference>
<evidence type="ECO:0000256" key="3">
    <source>
        <dbReference type="RuleBase" id="RU000628"/>
    </source>
</evidence>
<keyword evidence="3" id="KW-0813">Transport</keyword>
<feature type="signal peptide" evidence="4">
    <location>
        <begin position="1"/>
        <end position="29"/>
    </location>
</feature>
<dbReference type="PANTHER" id="PTHR33076">
    <property type="entry name" value="NON-SPECIFIC LIPID-TRANSFER PROTEIN 2-RELATED"/>
    <property type="match status" value="1"/>
</dbReference>
<gene>
    <name evidence="6" type="ORF">G2W53_002146</name>
</gene>
<dbReference type="Gene3D" id="1.10.110.10">
    <property type="entry name" value="Plant lipid-transfer and hydrophobic proteins"/>
    <property type="match status" value="1"/>
</dbReference>
<sequence>MGRINLVKLACFFNIAMIMLLLSAPTTHASITCGQVTKSLAPCLGYLQRGGAVPPACCAGIRGMVAAARTTADRQGACNCIKSTAARIRGLNQRNAQSLPDMCKYQVKYSSIWIRGG</sequence>
<comment type="function">
    <text evidence="3">Plant non-specific lipid-transfer proteins transfer phospholipids as well as galactolipids across membranes. May play a role in wax or cutin deposition in the cell walls of expanding epidermal cells and certain secretory tissues.</text>
</comment>
<comment type="caution">
    <text evidence="6">The sequence shown here is derived from an EMBL/GenBank/DDBJ whole genome shotgun (WGS) entry which is preliminary data.</text>
</comment>
<dbReference type="OrthoDB" id="1890443at2759"/>
<dbReference type="Pfam" id="PF00234">
    <property type="entry name" value="Tryp_alpha_amyl"/>
    <property type="match status" value="1"/>
</dbReference>
<comment type="similarity">
    <text evidence="1 3">Belongs to the plant LTP family.</text>
</comment>
<dbReference type="SUPFAM" id="SSF47699">
    <property type="entry name" value="Bifunctional inhibitor/lipid-transfer protein/seed storage 2S albumin"/>
    <property type="match status" value="1"/>
</dbReference>